<keyword evidence="3" id="KW-0862">Zinc</keyword>
<dbReference type="Gene3D" id="1.25.40.10">
    <property type="entry name" value="Tetratricopeptide repeat domain"/>
    <property type="match status" value="1"/>
</dbReference>
<dbReference type="SUPFAM" id="SSF82199">
    <property type="entry name" value="SET domain"/>
    <property type="match status" value="1"/>
</dbReference>
<feature type="domain" description="SET" evidence="5">
    <location>
        <begin position="27"/>
        <end position="255"/>
    </location>
</feature>
<dbReference type="InterPro" id="IPR011990">
    <property type="entry name" value="TPR-like_helical_dom_sf"/>
</dbReference>
<evidence type="ECO:0008006" key="9">
    <source>
        <dbReference type="Google" id="ProtNLM"/>
    </source>
</evidence>
<evidence type="ECO:0000313" key="8">
    <source>
        <dbReference type="Proteomes" id="UP000567179"/>
    </source>
</evidence>
<dbReference type="Gene3D" id="2.170.270.10">
    <property type="entry name" value="SET domain"/>
    <property type="match status" value="1"/>
</dbReference>
<dbReference type="Proteomes" id="UP000567179">
    <property type="component" value="Unassembled WGS sequence"/>
</dbReference>
<dbReference type="EMBL" id="JAACJJ010000043">
    <property type="protein sequence ID" value="KAF5315168.1"/>
    <property type="molecule type" value="Genomic_DNA"/>
</dbReference>
<dbReference type="AlphaFoldDB" id="A0A8H5B263"/>
<evidence type="ECO:0000256" key="4">
    <source>
        <dbReference type="PROSITE-ProRule" id="PRU00134"/>
    </source>
</evidence>
<dbReference type="InterPro" id="IPR002893">
    <property type="entry name" value="Znf_MYND"/>
</dbReference>
<accession>A0A8H5B263</accession>
<evidence type="ECO:0000256" key="1">
    <source>
        <dbReference type="ARBA" id="ARBA00022723"/>
    </source>
</evidence>
<proteinExistence type="predicted"/>
<dbReference type="PANTHER" id="PTHR12197:SF251">
    <property type="entry name" value="EG:BACR7C10.4 PROTEIN"/>
    <property type="match status" value="1"/>
</dbReference>
<dbReference type="GO" id="GO:0008270">
    <property type="term" value="F:zinc ion binding"/>
    <property type="evidence" value="ECO:0007669"/>
    <property type="project" value="UniProtKB-KW"/>
</dbReference>
<name>A0A8H5B263_9AGAR</name>
<dbReference type="PROSITE" id="PS50865">
    <property type="entry name" value="ZF_MYND_2"/>
    <property type="match status" value="1"/>
</dbReference>
<dbReference type="CDD" id="cd20071">
    <property type="entry name" value="SET_SMYD"/>
    <property type="match status" value="1"/>
</dbReference>
<evidence type="ECO:0000259" key="5">
    <source>
        <dbReference type="PROSITE" id="PS50280"/>
    </source>
</evidence>
<dbReference type="PROSITE" id="PS01360">
    <property type="entry name" value="ZF_MYND_1"/>
    <property type="match status" value="1"/>
</dbReference>
<keyword evidence="8" id="KW-1185">Reference proteome</keyword>
<dbReference type="Pfam" id="PF00856">
    <property type="entry name" value="SET"/>
    <property type="match status" value="1"/>
</dbReference>
<evidence type="ECO:0000313" key="7">
    <source>
        <dbReference type="EMBL" id="KAF5315168.1"/>
    </source>
</evidence>
<organism evidence="7 8">
    <name type="scientific">Psilocybe cf. subviscida</name>
    <dbReference type="NCBI Taxonomy" id="2480587"/>
    <lineage>
        <taxon>Eukaryota</taxon>
        <taxon>Fungi</taxon>
        <taxon>Dikarya</taxon>
        <taxon>Basidiomycota</taxon>
        <taxon>Agaricomycotina</taxon>
        <taxon>Agaricomycetes</taxon>
        <taxon>Agaricomycetidae</taxon>
        <taxon>Agaricales</taxon>
        <taxon>Agaricineae</taxon>
        <taxon>Strophariaceae</taxon>
        <taxon>Psilocybe</taxon>
    </lineage>
</organism>
<dbReference type="OrthoDB" id="5945798at2759"/>
<evidence type="ECO:0000256" key="2">
    <source>
        <dbReference type="ARBA" id="ARBA00022771"/>
    </source>
</evidence>
<comment type="caution">
    <text evidence="7">The sequence shown here is derived from an EMBL/GenBank/DDBJ whole genome shotgun (WGS) entry which is preliminary data.</text>
</comment>
<dbReference type="GO" id="GO:0005634">
    <property type="term" value="C:nucleus"/>
    <property type="evidence" value="ECO:0007669"/>
    <property type="project" value="TreeGrafter"/>
</dbReference>
<reference evidence="7 8" key="1">
    <citation type="journal article" date="2020" name="ISME J.">
        <title>Uncovering the hidden diversity of litter-decomposition mechanisms in mushroom-forming fungi.</title>
        <authorList>
            <person name="Floudas D."/>
            <person name="Bentzer J."/>
            <person name="Ahren D."/>
            <person name="Johansson T."/>
            <person name="Persson P."/>
            <person name="Tunlid A."/>
        </authorList>
    </citation>
    <scope>NUCLEOTIDE SEQUENCE [LARGE SCALE GENOMIC DNA]</scope>
    <source>
        <strain evidence="7 8">CBS 101986</strain>
    </source>
</reference>
<dbReference type="Gene3D" id="6.10.140.2220">
    <property type="match status" value="1"/>
</dbReference>
<dbReference type="InterPro" id="IPR001214">
    <property type="entry name" value="SET_dom"/>
</dbReference>
<gene>
    <name evidence="7" type="ORF">D9619_007076</name>
</gene>
<dbReference type="SUPFAM" id="SSF144232">
    <property type="entry name" value="HIT/MYND zinc finger-like"/>
    <property type="match status" value="1"/>
</dbReference>
<feature type="domain" description="MYND-type" evidence="6">
    <location>
        <begin position="61"/>
        <end position="103"/>
    </location>
</feature>
<protein>
    <recommendedName>
        <fullName evidence="9">SET domain-containing protein</fullName>
    </recommendedName>
</protein>
<dbReference type="InterPro" id="IPR046341">
    <property type="entry name" value="SET_dom_sf"/>
</dbReference>
<dbReference type="PANTHER" id="PTHR12197">
    <property type="entry name" value="HISTONE-LYSINE N-METHYLTRANSFERASE SMYD"/>
    <property type="match status" value="1"/>
</dbReference>
<keyword evidence="2 4" id="KW-0863">Zinc-finger</keyword>
<dbReference type="InterPro" id="IPR050869">
    <property type="entry name" value="H3K4_H4K5_MeTrfase"/>
</dbReference>
<evidence type="ECO:0000256" key="3">
    <source>
        <dbReference type="ARBA" id="ARBA00022833"/>
    </source>
</evidence>
<dbReference type="PROSITE" id="PS50280">
    <property type="entry name" value="SET"/>
    <property type="match status" value="1"/>
</dbReference>
<evidence type="ECO:0000259" key="6">
    <source>
        <dbReference type="PROSITE" id="PS50865"/>
    </source>
</evidence>
<sequence length="453" mass="50658">MTQAINSSRLNAFILGLMKVVSDPMARDKCVAEVEITGGQCLLSTQALETALLDSQKGQRCDNCFQLPSQNQSLKRCSGCGSYWYCDDSCQATQWKSHHRRICKTYNAYVASPEFNVLAQHQKMDAIMLSHLMARLSLDAKPYEIEDESSANILLSLLPSPGAPTFPGHCPVKPSPPHQMAETMYERFGNNNFAIHTHLTTVGHGVFPLASRLFNHSCSPNAAAKYIFPRGNSVEMQVVSLRTILPGEEICLTYLDPALTETREKVLQITYGFECRCPSSVFLRRIGRIPDIPQGPADLALLEIQLREHVALGLNDRSTLMPTPMDSLPSTLRCLLHESYMQSLSERFSKASHEGQYEVALESGLTLLSLYMIVYPENYPQIGMHLLELTKTAWNNIATSVDLNLSQQEQVRFLLAMCRRVLTVFGREGDEGGPLEEIETLDRLLKDEEALQN</sequence>
<keyword evidence="1" id="KW-0479">Metal-binding</keyword>
<dbReference type="Pfam" id="PF01753">
    <property type="entry name" value="zf-MYND"/>
    <property type="match status" value="1"/>
</dbReference>
<dbReference type="Gene3D" id="1.10.220.160">
    <property type="match status" value="1"/>
</dbReference>